<evidence type="ECO:0000313" key="1">
    <source>
        <dbReference type="EMBL" id="CAV26436.1"/>
    </source>
</evidence>
<dbReference type="AlphaFoldDB" id="B7VRY5"/>
<protein>
    <submittedName>
        <fullName evidence="1">Uncharacterized protein</fullName>
    </submittedName>
</protein>
<dbReference type="KEGG" id="vsp:VS_II0734"/>
<name>B7VRY5_VIBA3</name>
<gene>
    <name evidence="1" type="ordered locus">VS_II0734</name>
</gene>
<dbReference type="Proteomes" id="UP000009100">
    <property type="component" value="Chromosome 2"/>
</dbReference>
<proteinExistence type="predicted"/>
<evidence type="ECO:0000313" key="2">
    <source>
        <dbReference type="Proteomes" id="UP000009100"/>
    </source>
</evidence>
<dbReference type="EMBL" id="FM954973">
    <property type="protein sequence ID" value="CAV26436.1"/>
    <property type="molecule type" value="Genomic_DNA"/>
</dbReference>
<accession>B7VRY5</accession>
<dbReference type="HOGENOM" id="CLU_3421287_0_0_6"/>
<organism evidence="1 2">
    <name type="scientific">Vibrio atlanticus (strain LGP32)</name>
    <name type="common">Vibrio splendidus (strain Mel32)</name>
    <dbReference type="NCBI Taxonomy" id="575788"/>
    <lineage>
        <taxon>Bacteria</taxon>
        <taxon>Pseudomonadati</taxon>
        <taxon>Pseudomonadota</taxon>
        <taxon>Gammaproteobacteria</taxon>
        <taxon>Vibrionales</taxon>
        <taxon>Vibrionaceae</taxon>
        <taxon>Vibrio</taxon>
    </lineage>
</organism>
<sequence length="24" mass="2817">MSRYNFIQMSFTSVYRTALIAYGP</sequence>
<reference evidence="1 2" key="1">
    <citation type="submission" date="2009-02" db="EMBL/GenBank/DDBJ databases">
        <title>Vibrio splendidus str. LGP32 complete genome.</title>
        <authorList>
            <person name="Mazel D."/>
            <person name="Le Roux F."/>
        </authorList>
    </citation>
    <scope>NUCLEOTIDE SEQUENCE [LARGE SCALE GENOMIC DNA]</scope>
    <source>
        <strain evidence="1 2">LGP32</strain>
    </source>
</reference>
<dbReference type="STRING" id="575788.VS_II0734"/>